<protein>
    <submittedName>
        <fullName evidence="2">Uncharacterized protein</fullName>
    </submittedName>
</protein>
<sequence length="64" mass="7189">METTKKDEMLFHGKKHVYIPPVLEIVLVEMEAGISATSALVKPDTTVQTDWEGTDTQTGEIIWE</sequence>
<keyword evidence="3" id="KW-1185">Reference proteome</keyword>
<dbReference type="EMBL" id="MAHX01000021">
    <property type="protein sequence ID" value="OPC61080.1"/>
    <property type="molecule type" value="Genomic_DNA"/>
</dbReference>
<organism evidence="2 3">
    <name type="scientific">Elizabethkingia occulta</name>
    <dbReference type="NCBI Taxonomy" id="1867263"/>
    <lineage>
        <taxon>Bacteria</taxon>
        <taxon>Pseudomonadati</taxon>
        <taxon>Bacteroidota</taxon>
        <taxon>Flavobacteriia</taxon>
        <taxon>Flavobacteriales</taxon>
        <taxon>Weeksellaceae</taxon>
        <taxon>Elizabethkingia</taxon>
    </lineage>
</organism>
<dbReference type="Proteomes" id="UP000190813">
    <property type="component" value="Unassembled WGS sequence"/>
</dbReference>
<dbReference type="RefSeq" id="WP_078773129.1">
    <property type="nucleotide sequence ID" value="NZ_CBCSBR010000062.1"/>
</dbReference>
<feature type="compositionally biased region" description="Polar residues" evidence="1">
    <location>
        <begin position="45"/>
        <end position="64"/>
    </location>
</feature>
<dbReference type="AlphaFoldDB" id="A0A1T3M9Y8"/>
<evidence type="ECO:0000256" key="1">
    <source>
        <dbReference type="SAM" id="MobiDB-lite"/>
    </source>
</evidence>
<accession>A0A1T3M9Y8</accession>
<evidence type="ECO:0000313" key="2">
    <source>
        <dbReference type="EMBL" id="OPC61080.1"/>
    </source>
</evidence>
<evidence type="ECO:0000313" key="3">
    <source>
        <dbReference type="Proteomes" id="UP000190813"/>
    </source>
</evidence>
<feature type="region of interest" description="Disordered" evidence="1">
    <location>
        <begin position="43"/>
        <end position="64"/>
    </location>
</feature>
<proteinExistence type="predicted"/>
<reference evidence="2 3" key="1">
    <citation type="submission" date="2016-06" db="EMBL/GenBank/DDBJ databases">
        <title>Revisiting the taxonomy of the Elizabethkingia Genus based on Whole-Genome Sequencing, Optical Mapping, and MALDI-TOF.</title>
        <authorList>
            <person name="Nicholson A.C."/>
        </authorList>
    </citation>
    <scope>NUCLEOTIDE SEQUENCE [LARGE SCALE GENOMIC DNA]</scope>
    <source>
        <strain evidence="2 3">G4070</strain>
    </source>
</reference>
<gene>
    <name evidence="2" type="ORF">BAZ10_11460</name>
</gene>
<name>A0A1T3M9Y8_9FLAO</name>
<comment type="caution">
    <text evidence="2">The sequence shown here is derived from an EMBL/GenBank/DDBJ whole genome shotgun (WGS) entry which is preliminary data.</text>
</comment>